<dbReference type="CDD" id="cd20071">
    <property type="entry name" value="SET_SMYD"/>
    <property type="match status" value="1"/>
</dbReference>
<dbReference type="Pfam" id="PF00856">
    <property type="entry name" value="SET"/>
    <property type="match status" value="1"/>
</dbReference>
<dbReference type="EMBL" id="JAVRRT010000007">
    <property type="protein sequence ID" value="KAK5170214.1"/>
    <property type="molecule type" value="Genomic_DNA"/>
</dbReference>
<evidence type="ECO:0000259" key="2">
    <source>
        <dbReference type="PROSITE" id="PS50280"/>
    </source>
</evidence>
<dbReference type="SMART" id="SM00028">
    <property type="entry name" value="TPR"/>
    <property type="match status" value="3"/>
</dbReference>
<sequence>MDLLRRLERMTAYGVFTNPKDLDKVKELLQFAESNRGLPYMLKEPRILAERHEAGIRHAEQQMQVHQPPGTDVVVIGKPYLPCTEPVSQLEKIALAELKTETHHRGKFLLVRRTMDWIFTKTSVAAVIVDDSGIADVVKLTMGCQGLNNDTLLPKDQAIVVKEPYYSFEEEKLGVVIVEHPCDIVLVDLDNSIVPTALRQIDCLHASKTGTALALKNQGNEHFKRGEYHQSLKLYTRAFDAVDPNDFALRCDILRNRAQTNIHLSRFDAAEEDALSAMLSNSHDQAKKLDVKAWFRAGFANYQLRRFSQAQSHFQSLLELCPHDAEATKMMARVQSRLAEQSSGHDDFERIVRNLSNAQPRVDVADHTKKTEVKQSDQGRGRGLFATEDIKPRRSDTVAVFSDEGNSTLFTKWDVRADDAFVSNIELWRSVVKKLSDNPSLLKQVTSLHSGHAGLGTSKLEVDGNVVVDTFQIHDIVARNAFGMARPSHVRKSDEFGVCEAHDDNRATHGIWCHTSYLNHSCVPNANRVFLGDLILVRAVGDIARGEELTLGYCSHGEYEERRQNMKSIWRFDCQCPLCSAEGLDGEALRKSRERLGGEVRSVLQMPEGTNDDDVSEAEFDAVQAQKIQHVVAFKATYPAKRYIGLPKYALHFPQQWIANTYYNRGMDDKALVAICDYFKSLGYLEARIGSDGVVLKASKHATVTRDAVRLLGLAVRIEASRAPTSKGHAQAALKLEQLAKKLYLTVNGVEAGYKPRLICQGPSGMLENAADLLGSGRKATFLPMVGGRQM</sequence>
<dbReference type="Gene3D" id="1.25.40.10">
    <property type="entry name" value="Tetratricopeptide repeat domain"/>
    <property type="match status" value="1"/>
</dbReference>
<dbReference type="PROSITE" id="PS50005">
    <property type="entry name" value="TPR"/>
    <property type="match status" value="1"/>
</dbReference>
<dbReference type="RefSeq" id="XP_064659412.1">
    <property type="nucleotide sequence ID" value="XM_064802051.1"/>
</dbReference>
<reference evidence="3 4" key="1">
    <citation type="submission" date="2023-08" db="EMBL/GenBank/DDBJ databases">
        <title>Black Yeasts Isolated from many extreme environments.</title>
        <authorList>
            <person name="Coleine C."/>
            <person name="Stajich J.E."/>
            <person name="Selbmann L."/>
        </authorList>
    </citation>
    <scope>NUCLEOTIDE SEQUENCE [LARGE SCALE GENOMIC DNA]</scope>
    <source>
        <strain evidence="3 4">CCFEE 5935</strain>
    </source>
</reference>
<evidence type="ECO:0000256" key="1">
    <source>
        <dbReference type="PROSITE-ProRule" id="PRU00339"/>
    </source>
</evidence>
<dbReference type="PROSITE" id="PS50280">
    <property type="entry name" value="SET"/>
    <property type="match status" value="1"/>
</dbReference>
<dbReference type="SUPFAM" id="SSF48452">
    <property type="entry name" value="TPR-like"/>
    <property type="match status" value="1"/>
</dbReference>
<dbReference type="InterPro" id="IPR001214">
    <property type="entry name" value="SET_dom"/>
</dbReference>
<dbReference type="GeneID" id="89926144"/>
<feature type="domain" description="SET" evidence="2">
    <location>
        <begin position="369"/>
        <end position="554"/>
    </location>
</feature>
<evidence type="ECO:0000313" key="3">
    <source>
        <dbReference type="EMBL" id="KAK5170214.1"/>
    </source>
</evidence>
<comment type="caution">
    <text evidence="3">The sequence shown here is derived from an EMBL/GenBank/DDBJ whole genome shotgun (WGS) entry which is preliminary data.</text>
</comment>
<dbReference type="InterPro" id="IPR011990">
    <property type="entry name" value="TPR-like_helical_dom_sf"/>
</dbReference>
<protein>
    <recommendedName>
        <fullName evidence="2">SET domain-containing protein</fullName>
    </recommendedName>
</protein>
<dbReference type="SUPFAM" id="SSF82199">
    <property type="entry name" value="SET domain"/>
    <property type="match status" value="1"/>
</dbReference>
<name>A0AAV9PAG0_9PEZI</name>
<evidence type="ECO:0000313" key="4">
    <source>
        <dbReference type="Proteomes" id="UP001337655"/>
    </source>
</evidence>
<dbReference type="InterPro" id="IPR046341">
    <property type="entry name" value="SET_dom_sf"/>
</dbReference>
<dbReference type="InterPro" id="IPR053209">
    <property type="entry name" value="Gramillin-biosynth_MTr"/>
</dbReference>
<dbReference type="InterPro" id="IPR019734">
    <property type="entry name" value="TPR_rpt"/>
</dbReference>
<keyword evidence="1" id="KW-0802">TPR repeat</keyword>
<feature type="repeat" description="TPR" evidence="1">
    <location>
        <begin position="291"/>
        <end position="324"/>
    </location>
</feature>
<gene>
    <name evidence="3" type="ORF">LTR77_004800</name>
</gene>
<keyword evidence="4" id="KW-1185">Reference proteome</keyword>
<accession>A0AAV9PAG0</accession>
<organism evidence="3 4">
    <name type="scientific">Saxophila tyrrhenica</name>
    <dbReference type="NCBI Taxonomy" id="1690608"/>
    <lineage>
        <taxon>Eukaryota</taxon>
        <taxon>Fungi</taxon>
        <taxon>Dikarya</taxon>
        <taxon>Ascomycota</taxon>
        <taxon>Pezizomycotina</taxon>
        <taxon>Dothideomycetes</taxon>
        <taxon>Dothideomycetidae</taxon>
        <taxon>Mycosphaerellales</taxon>
        <taxon>Extremaceae</taxon>
        <taxon>Saxophila</taxon>
    </lineage>
</organism>
<dbReference type="PANTHER" id="PTHR47643">
    <property type="entry name" value="TPR DOMAIN PROTEIN (AFU_ORTHOLOGUE AFUA_5G12710)"/>
    <property type="match status" value="1"/>
</dbReference>
<dbReference type="AlphaFoldDB" id="A0AAV9PAG0"/>
<proteinExistence type="predicted"/>
<dbReference type="Proteomes" id="UP001337655">
    <property type="component" value="Unassembled WGS sequence"/>
</dbReference>
<dbReference type="SMART" id="SM00317">
    <property type="entry name" value="SET"/>
    <property type="match status" value="1"/>
</dbReference>
<dbReference type="PANTHER" id="PTHR47643:SF2">
    <property type="entry name" value="TPR DOMAIN PROTEIN (AFU_ORTHOLOGUE AFUA_5G12710)"/>
    <property type="match status" value="1"/>
</dbReference>
<dbReference type="Gene3D" id="2.170.270.10">
    <property type="entry name" value="SET domain"/>
    <property type="match status" value="1"/>
</dbReference>